<keyword evidence="2" id="KW-0133">Cell shape</keyword>
<keyword evidence="4" id="KW-0472">Membrane</keyword>
<dbReference type="GO" id="GO:0009252">
    <property type="term" value="P:peptidoglycan biosynthetic process"/>
    <property type="evidence" value="ECO:0007669"/>
    <property type="project" value="UniProtKB-KW"/>
</dbReference>
<keyword evidence="7" id="KW-0449">Lipoprotein</keyword>
<dbReference type="PROSITE" id="PS51257">
    <property type="entry name" value="PROKAR_LIPOPROTEIN"/>
    <property type="match status" value="1"/>
</dbReference>
<dbReference type="GO" id="GO:0031241">
    <property type="term" value="C:periplasmic side of cell outer membrane"/>
    <property type="evidence" value="ECO:0007669"/>
    <property type="project" value="TreeGrafter"/>
</dbReference>
<name>A0A450T4K2_9GAMM</name>
<evidence type="ECO:0000256" key="1">
    <source>
        <dbReference type="ARBA" id="ARBA00022729"/>
    </source>
</evidence>
<dbReference type="GO" id="GO:0008360">
    <property type="term" value="P:regulation of cell shape"/>
    <property type="evidence" value="ECO:0007669"/>
    <property type="project" value="UniProtKB-KW"/>
</dbReference>
<evidence type="ECO:0000313" key="10">
    <source>
        <dbReference type="EMBL" id="VFK06749.1"/>
    </source>
</evidence>
<protein>
    <recommendedName>
        <fullName evidence="11">Penicillin-binding protein activator</fullName>
    </recommendedName>
</protein>
<dbReference type="EMBL" id="CAADEZ010000286">
    <property type="protein sequence ID" value="VFJ61529.1"/>
    <property type="molecule type" value="Genomic_DNA"/>
</dbReference>
<sequence length="647" mass="72232">MINKIIYILFGLIIAGCGTISDSTLPYADKDEQLDRRLISDGRFREIAEEYLRMASRTSPPRSHDYMLLAAGSYLDAKEPGIASGLLAKMDATQWTTEQRAHGYLLAARIALAEGNPEESFVSLRKIYSPHCDRRETHVPSHLPSHCGPDLPRSLWPDFFRTRALAYAALGGDNAFQALRDRIALDMLLTETSELEENHRAIWSLLSSFSPSFLSRAYLRPSFSQASIPLRDRILQGWLTLASITQQHLSKEVSPYSKSLSRTLASWRKRYPQHPAERFLLKEFMAIAQDEPPSHIALLLPLDGNFSGAAKAVHDGFLSAWLNDNEDIDRPVITIHNTVGADIQTLYNEVIDAGAEFVVGPLDKPSVTLLTKLSVLPKPTLTLNRATQTSGDKSQAQTTLESGASLYQFTLAPESEAEQVARRAWLDGHVRATILTPKTSWGRRMENTFTMTWKQLGGTIVDSQSFPNDNLEEISTIVQQLITNTGHKQPVPGDDDLGHKAMDCILMAAFPREARQLQPQLKFHHAGDVTIYATSHIFSGSINPVLDQDINGIVFGDMPWVLQNPEDETTLRNVVAATWPELAPKYVRYYAFGIDAYRIIPYLKGLRNRTFGSFKGETGELSVDSAGFVNRKLLWAHIHKGKPVISR</sequence>
<dbReference type="InterPro" id="IPR028082">
    <property type="entry name" value="Peripla_BP_I"/>
</dbReference>
<evidence type="ECO:0000313" key="8">
    <source>
        <dbReference type="EMBL" id="VFJ45449.1"/>
    </source>
</evidence>
<keyword evidence="3" id="KW-0573">Peptidoglycan synthesis</keyword>
<evidence type="ECO:0000256" key="6">
    <source>
        <dbReference type="ARBA" id="ARBA00023237"/>
    </source>
</evidence>
<dbReference type="AlphaFoldDB" id="A0A450T4K2"/>
<dbReference type="InterPro" id="IPR007443">
    <property type="entry name" value="LpoA"/>
</dbReference>
<dbReference type="EMBL" id="CAADFA010000025">
    <property type="protein sequence ID" value="VFJ45449.1"/>
    <property type="molecule type" value="Genomic_DNA"/>
</dbReference>
<organism evidence="9">
    <name type="scientific">Candidatus Kentrum sp. FM</name>
    <dbReference type="NCBI Taxonomy" id="2126340"/>
    <lineage>
        <taxon>Bacteria</taxon>
        <taxon>Pseudomonadati</taxon>
        <taxon>Pseudomonadota</taxon>
        <taxon>Gammaproteobacteria</taxon>
        <taxon>Candidatus Kentrum</taxon>
    </lineage>
</organism>
<keyword evidence="5" id="KW-0564">Palmitate</keyword>
<accession>A0A450T4K2</accession>
<dbReference type="EMBL" id="CAADFL010000024">
    <property type="protein sequence ID" value="VFK06749.1"/>
    <property type="molecule type" value="Genomic_DNA"/>
</dbReference>
<keyword evidence="6" id="KW-0998">Cell outer membrane</keyword>
<dbReference type="Gene3D" id="1.25.40.10">
    <property type="entry name" value="Tetratricopeptide repeat domain"/>
    <property type="match status" value="1"/>
</dbReference>
<evidence type="ECO:0000256" key="4">
    <source>
        <dbReference type="ARBA" id="ARBA00023136"/>
    </source>
</evidence>
<evidence type="ECO:0000256" key="5">
    <source>
        <dbReference type="ARBA" id="ARBA00023139"/>
    </source>
</evidence>
<keyword evidence="1" id="KW-0732">Signal</keyword>
<dbReference type="SUPFAM" id="SSF53822">
    <property type="entry name" value="Periplasmic binding protein-like I"/>
    <property type="match status" value="1"/>
</dbReference>
<evidence type="ECO:0008006" key="11">
    <source>
        <dbReference type="Google" id="ProtNLM"/>
    </source>
</evidence>
<dbReference type="InterPro" id="IPR011990">
    <property type="entry name" value="TPR-like_helical_dom_sf"/>
</dbReference>
<dbReference type="Gene3D" id="1.25.40.650">
    <property type="match status" value="1"/>
</dbReference>
<evidence type="ECO:0000256" key="2">
    <source>
        <dbReference type="ARBA" id="ARBA00022960"/>
    </source>
</evidence>
<dbReference type="Gene3D" id="3.40.50.2300">
    <property type="match status" value="2"/>
</dbReference>
<evidence type="ECO:0000313" key="9">
    <source>
        <dbReference type="EMBL" id="VFJ61529.1"/>
    </source>
</evidence>
<dbReference type="CDD" id="cd06339">
    <property type="entry name" value="PBP1_YraM_LppC_lipoprotein-like"/>
    <property type="match status" value="1"/>
</dbReference>
<proteinExistence type="predicted"/>
<reference evidence="9" key="1">
    <citation type="submission" date="2019-02" db="EMBL/GenBank/DDBJ databases">
        <authorList>
            <person name="Gruber-Vodicka R. H."/>
            <person name="Seah K. B. B."/>
        </authorList>
    </citation>
    <scope>NUCLEOTIDE SEQUENCE</scope>
    <source>
        <strain evidence="9">BECK_BZ163</strain>
        <strain evidence="10">BECK_BZ164</strain>
        <strain evidence="8">BECK_BZ165</strain>
    </source>
</reference>
<evidence type="ECO:0000256" key="7">
    <source>
        <dbReference type="ARBA" id="ARBA00023288"/>
    </source>
</evidence>
<dbReference type="Pfam" id="PF04348">
    <property type="entry name" value="LppC"/>
    <property type="match status" value="1"/>
</dbReference>
<dbReference type="PANTHER" id="PTHR38038">
    <property type="entry name" value="PENICILLIN-BINDING PROTEIN ACTIVATOR LPOA"/>
    <property type="match status" value="1"/>
</dbReference>
<dbReference type="GO" id="GO:0030234">
    <property type="term" value="F:enzyme regulator activity"/>
    <property type="evidence" value="ECO:0007669"/>
    <property type="project" value="TreeGrafter"/>
</dbReference>
<dbReference type="PANTHER" id="PTHR38038:SF1">
    <property type="entry name" value="PENICILLIN-BINDING PROTEIN ACTIVATOR LPOA"/>
    <property type="match status" value="1"/>
</dbReference>
<evidence type="ECO:0000256" key="3">
    <source>
        <dbReference type="ARBA" id="ARBA00022984"/>
    </source>
</evidence>
<gene>
    <name evidence="9" type="ORF">BECKFM1743A_GA0114220_102862</name>
    <name evidence="10" type="ORF">BECKFM1743B_GA0114221_100241</name>
    <name evidence="8" type="ORF">BECKFM1743C_GA0114222_100251</name>
</gene>